<keyword evidence="1" id="KW-1133">Transmembrane helix</keyword>
<evidence type="ECO:0000256" key="1">
    <source>
        <dbReference type="SAM" id="Phobius"/>
    </source>
</evidence>
<reference evidence="2" key="2">
    <citation type="journal article" date="2015" name="Fish Shellfish Immunol.">
        <title>Early steps in the European eel (Anguilla anguilla)-Vibrio vulnificus interaction in the gills: Role of the RtxA13 toxin.</title>
        <authorList>
            <person name="Callol A."/>
            <person name="Pajuelo D."/>
            <person name="Ebbesson L."/>
            <person name="Teles M."/>
            <person name="MacKenzie S."/>
            <person name="Amaro C."/>
        </authorList>
    </citation>
    <scope>NUCLEOTIDE SEQUENCE</scope>
</reference>
<dbReference type="EMBL" id="GBXM01073076">
    <property type="protein sequence ID" value="JAH35501.1"/>
    <property type="molecule type" value="Transcribed_RNA"/>
</dbReference>
<keyword evidence="1" id="KW-0472">Membrane</keyword>
<sequence>MFLYYYYVPFYTVLVFKVLFVSSFFTEQCYKDAGIYKNKARPSMDPQKSSM</sequence>
<accession>A0A0E9S2I7</accession>
<keyword evidence="1" id="KW-0812">Transmembrane</keyword>
<name>A0A0E9S2I7_ANGAN</name>
<dbReference type="AlphaFoldDB" id="A0A0E9S2I7"/>
<organism evidence="2">
    <name type="scientific">Anguilla anguilla</name>
    <name type="common">European freshwater eel</name>
    <name type="synonym">Muraena anguilla</name>
    <dbReference type="NCBI Taxonomy" id="7936"/>
    <lineage>
        <taxon>Eukaryota</taxon>
        <taxon>Metazoa</taxon>
        <taxon>Chordata</taxon>
        <taxon>Craniata</taxon>
        <taxon>Vertebrata</taxon>
        <taxon>Euteleostomi</taxon>
        <taxon>Actinopterygii</taxon>
        <taxon>Neopterygii</taxon>
        <taxon>Teleostei</taxon>
        <taxon>Anguilliformes</taxon>
        <taxon>Anguillidae</taxon>
        <taxon>Anguilla</taxon>
    </lineage>
</organism>
<feature type="transmembrane region" description="Helical" evidence="1">
    <location>
        <begin position="6"/>
        <end position="25"/>
    </location>
</feature>
<evidence type="ECO:0000313" key="2">
    <source>
        <dbReference type="EMBL" id="JAH35501.1"/>
    </source>
</evidence>
<reference evidence="2" key="1">
    <citation type="submission" date="2014-11" db="EMBL/GenBank/DDBJ databases">
        <authorList>
            <person name="Amaro Gonzalez C."/>
        </authorList>
    </citation>
    <scope>NUCLEOTIDE SEQUENCE</scope>
</reference>
<protein>
    <submittedName>
        <fullName evidence="2">Uncharacterized protein</fullName>
    </submittedName>
</protein>
<proteinExistence type="predicted"/>